<evidence type="ECO:0000313" key="2">
    <source>
        <dbReference type="EMBL" id="RMZ71917.1"/>
    </source>
</evidence>
<reference evidence="2 3" key="1">
    <citation type="journal article" date="2014" name="PLoS ONE">
        <title>De novo Genome Assembly of the Fungal Plant Pathogen Pyrenophora semeniperda.</title>
        <authorList>
            <person name="Soliai M.M."/>
            <person name="Meyer S.E."/>
            <person name="Udall J.A."/>
            <person name="Elzinga D.E."/>
            <person name="Hermansen R.A."/>
            <person name="Bodily P.M."/>
            <person name="Hart A.A."/>
            <person name="Coleman C.E."/>
        </authorList>
    </citation>
    <scope>NUCLEOTIDE SEQUENCE [LARGE SCALE GENOMIC DNA]</scope>
    <source>
        <strain evidence="2 3">CCB06</strain>
        <tissue evidence="2">Mycelium</tissue>
    </source>
</reference>
<evidence type="ECO:0000313" key="3">
    <source>
        <dbReference type="Proteomes" id="UP000265663"/>
    </source>
</evidence>
<keyword evidence="1" id="KW-0732">Signal</keyword>
<gene>
    <name evidence="2" type="ORF">GMOD_00009275</name>
</gene>
<dbReference type="EMBL" id="KE747828">
    <property type="protein sequence ID" value="RMZ71917.1"/>
    <property type="molecule type" value="Genomic_DNA"/>
</dbReference>
<feature type="signal peptide" evidence="1">
    <location>
        <begin position="1"/>
        <end position="18"/>
    </location>
</feature>
<proteinExistence type="predicted"/>
<name>A0A3M7MBR7_9PLEO</name>
<sequence length="158" mass="16390">MQFTIITIIAAAATFATANPTSMMVKRTCGTLTGTPLQICQAACTITCEAATAGLAKTLCTKACELGPLRRDIESEEEDDDASVLTIDARDADAAEPAASLAARMAEAEADPEAHVDMLVSRITGQQVCNTACDVACNSTILALAQTKCLEVCKGKCA</sequence>
<keyword evidence="3" id="KW-1185">Reference proteome</keyword>
<organism evidence="2 3">
    <name type="scientific">Pyrenophora seminiperda CCB06</name>
    <dbReference type="NCBI Taxonomy" id="1302712"/>
    <lineage>
        <taxon>Eukaryota</taxon>
        <taxon>Fungi</taxon>
        <taxon>Dikarya</taxon>
        <taxon>Ascomycota</taxon>
        <taxon>Pezizomycotina</taxon>
        <taxon>Dothideomycetes</taxon>
        <taxon>Pleosporomycetidae</taxon>
        <taxon>Pleosporales</taxon>
        <taxon>Pleosporineae</taxon>
        <taxon>Pleosporaceae</taxon>
        <taxon>Pyrenophora</taxon>
    </lineage>
</organism>
<dbReference type="OrthoDB" id="4500945at2759"/>
<evidence type="ECO:0000256" key="1">
    <source>
        <dbReference type="SAM" id="SignalP"/>
    </source>
</evidence>
<protein>
    <submittedName>
        <fullName evidence="2">Uncharacterized protein</fullName>
    </submittedName>
</protein>
<feature type="chain" id="PRO_5018287009" evidence="1">
    <location>
        <begin position="19"/>
        <end position="158"/>
    </location>
</feature>
<dbReference type="AlphaFoldDB" id="A0A3M7MBR7"/>
<accession>A0A3M7MBR7</accession>
<dbReference type="Proteomes" id="UP000265663">
    <property type="component" value="Unassembled WGS sequence"/>
</dbReference>